<evidence type="ECO:0000313" key="8">
    <source>
        <dbReference type="EMBL" id="NQE34080.1"/>
    </source>
</evidence>
<proteinExistence type="predicted"/>
<evidence type="ECO:0000259" key="6">
    <source>
        <dbReference type="PROSITE" id="PS50011"/>
    </source>
</evidence>
<dbReference type="Pfam" id="PF02518">
    <property type="entry name" value="HATPase_c"/>
    <property type="match status" value="1"/>
</dbReference>
<dbReference type="Pfam" id="PF25503">
    <property type="entry name" value="TPR_CHK1"/>
    <property type="match status" value="1"/>
</dbReference>
<dbReference type="Gene3D" id="1.10.287.130">
    <property type="match status" value="1"/>
</dbReference>
<dbReference type="PROSITE" id="PS50011">
    <property type="entry name" value="PROTEIN_KINASE_DOM"/>
    <property type="match status" value="1"/>
</dbReference>
<dbReference type="Gene3D" id="3.30.200.20">
    <property type="entry name" value="Phosphorylase Kinase, domain 1"/>
    <property type="match status" value="1"/>
</dbReference>
<dbReference type="InterPro" id="IPR003018">
    <property type="entry name" value="GAF"/>
</dbReference>
<dbReference type="SMART" id="SM00065">
    <property type="entry name" value="GAF"/>
    <property type="match status" value="1"/>
</dbReference>
<keyword evidence="4 8" id="KW-0418">Kinase</keyword>
<evidence type="ECO:0000256" key="2">
    <source>
        <dbReference type="ARBA" id="ARBA00012438"/>
    </source>
</evidence>
<dbReference type="InterPro" id="IPR053159">
    <property type="entry name" value="Hybrid_Histidine_Kinase"/>
</dbReference>
<dbReference type="PROSITE" id="PS50109">
    <property type="entry name" value="HIS_KIN"/>
    <property type="match status" value="1"/>
</dbReference>
<evidence type="ECO:0000313" key="9">
    <source>
        <dbReference type="Proteomes" id="UP000702425"/>
    </source>
</evidence>
<dbReference type="EC" id="2.7.13.3" evidence="2"/>
<name>A0ABX2CWY4_9CYAN</name>
<dbReference type="PANTHER" id="PTHR43642">
    <property type="entry name" value="HYBRID SIGNAL TRANSDUCTION HISTIDINE KINASE G"/>
    <property type="match status" value="1"/>
</dbReference>
<keyword evidence="9" id="KW-1185">Reference proteome</keyword>
<dbReference type="RefSeq" id="WP_172186705.1">
    <property type="nucleotide sequence ID" value="NZ_CAWPPK010000157.1"/>
</dbReference>
<dbReference type="Pfam" id="PF01590">
    <property type="entry name" value="GAF"/>
    <property type="match status" value="1"/>
</dbReference>
<dbReference type="SUPFAM" id="SSF55874">
    <property type="entry name" value="ATPase domain of HSP90 chaperone/DNA topoisomerase II/histidine kinase"/>
    <property type="match status" value="1"/>
</dbReference>
<organism evidence="8 9">
    <name type="scientific">Microcoleus asticus IPMA8</name>
    <dbReference type="NCBI Taxonomy" id="2563858"/>
    <lineage>
        <taxon>Bacteria</taxon>
        <taxon>Bacillati</taxon>
        <taxon>Cyanobacteriota</taxon>
        <taxon>Cyanophyceae</taxon>
        <taxon>Oscillatoriophycideae</taxon>
        <taxon>Oscillatoriales</taxon>
        <taxon>Microcoleaceae</taxon>
        <taxon>Microcoleus</taxon>
        <taxon>Microcoleus asticus</taxon>
    </lineage>
</organism>
<evidence type="ECO:0000259" key="7">
    <source>
        <dbReference type="PROSITE" id="PS50109"/>
    </source>
</evidence>
<comment type="catalytic activity">
    <reaction evidence="1">
        <text>ATP + protein L-histidine = ADP + protein N-phospho-L-histidine.</text>
        <dbReference type="EC" id="2.7.13.3"/>
    </reaction>
</comment>
<dbReference type="InterPro" id="IPR027417">
    <property type="entry name" value="P-loop_NTPase"/>
</dbReference>
<dbReference type="InterPro" id="IPR029016">
    <property type="entry name" value="GAF-like_dom_sf"/>
</dbReference>
<dbReference type="InterPro" id="IPR003661">
    <property type="entry name" value="HisK_dim/P_dom"/>
</dbReference>
<keyword evidence="3" id="KW-0597">Phosphoprotein</keyword>
<dbReference type="InterPro" id="IPR000719">
    <property type="entry name" value="Prot_kinase_dom"/>
</dbReference>
<dbReference type="EMBL" id="SRRZ01000024">
    <property type="protein sequence ID" value="NQE34080.1"/>
    <property type="molecule type" value="Genomic_DNA"/>
</dbReference>
<dbReference type="InterPro" id="IPR005467">
    <property type="entry name" value="His_kinase_dom"/>
</dbReference>
<dbReference type="CDD" id="cd00075">
    <property type="entry name" value="HATPase"/>
    <property type="match status" value="1"/>
</dbReference>
<evidence type="ECO:0000256" key="4">
    <source>
        <dbReference type="ARBA" id="ARBA00022777"/>
    </source>
</evidence>
<dbReference type="SUPFAM" id="SSF52540">
    <property type="entry name" value="P-loop containing nucleoside triphosphate hydrolases"/>
    <property type="match status" value="1"/>
</dbReference>
<dbReference type="CDD" id="cd00082">
    <property type="entry name" value="HisKA"/>
    <property type="match status" value="1"/>
</dbReference>
<dbReference type="PRINTS" id="PR00344">
    <property type="entry name" value="BCTRLSENSOR"/>
</dbReference>
<protein>
    <recommendedName>
        <fullName evidence="2">histidine kinase</fullName>
        <ecNumber evidence="2">2.7.13.3</ecNumber>
    </recommendedName>
</protein>
<evidence type="ECO:0000256" key="5">
    <source>
        <dbReference type="ARBA" id="ARBA00023012"/>
    </source>
</evidence>
<dbReference type="InterPro" id="IPR041664">
    <property type="entry name" value="AAA_16"/>
</dbReference>
<dbReference type="Gene3D" id="3.30.450.40">
    <property type="match status" value="1"/>
</dbReference>
<dbReference type="CDD" id="cd14014">
    <property type="entry name" value="STKc_PknB_like"/>
    <property type="match status" value="1"/>
</dbReference>
<dbReference type="SUPFAM" id="SSF55781">
    <property type="entry name" value="GAF domain-like"/>
    <property type="match status" value="1"/>
</dbReference>
<dbReference type="InterPro" id="IPR011009">
    <property type="entry name" value="Kinase-like_dom_sf"/>
</dbReference>
<dbReference type="PANTHER" id="PTHR43642:SF1">
    <property type="entry name" value="HYBRID SIGNAL TRANSDUCTION HISTIDINE KINASE G"/>
    <property type="match status" value="1"/>
</dbReference>
<keyword evidence="5" id="KW-0902">Two-component regulatory system</keyword>
<reference evidence="8 9" key="1">
    <citation type="journal article" date="2020" name="Sci. Rep.">
        <title>A novel cyanobacterial geosmin producer, revising GeoA distribution and dispersion patterns in Bacteria.</title>
        <authorList>
            <person name="Churro C."/>
            <person name="Semedo-Aguiar A.P."/>
            <person name="Silva A.D."/>
            <person name="Pereira-Leal J.B."/>
            <person name="Leite R.B."/>
        </authorList>
    </citation>
    <scope>NUCLEOTIDE SEQUENCE [LARGE SCALE GENOMIC DNA]</scope>
    <source>
        <strain evidence="8 9">IPMA8</strain>
    </source>
</reference>
<dbReference type="GO" id="GO:0004674">
    <property type="term" value="F:protein serine/threonine kinase activity"/>
    <property type="evidence" value="ECO:0007669"/>
    <property type="project" value="UniProtKB-EC"/>
</dbReference>
<feature type="domain" description="Protein kinase" evidence="6">
    <location>
        <begin position="7"/>
        <end position="270"/>
    </location>
</feature>
<dbReference type="Gene3D" id="3.30.565.10">
    <property type="entry name" value="Histidine kinase-like ATPase, C-terminal domain"/>
    <property type="match status" value="1"/>
</dbReference>
<dbReference type="Pfam" id="PF13191">
    <property type="entry name" value="AAA_16"/>
    <property type="match status" value="1"/>
</dbReference>
<dbReference type="Gene3D" id="1.10.510.10">
    <property type="entry name" value="Transferase(Phosphotransferase) domain 1"/>
    <property type="match status" value="1"/>
</dbReference>
<feature type="domain" description="Histidine kinase" evidence="7">
    <location>
        <begin position="1546"/>
        <end position="1777"/>
    </location>
</feature>
<dbReference type="InterPro" id="IPR003594">
    <property type="entry name" value="HATPase_dom"/>
</dbReference>
<dbReference type="Pfam" id="PF00069">
    <property type="entry name" value="Pkinase"/>
    <property type="match status" value="1"/>
</dbReference>
<evidence type="ECO:0000256" key="1">
    <source>
        <dbReference type="ARBA" id="ARBA00000085"/>
    </source>
</evidence>
<dbReference type="SMART" id="SM00387">
    <property type="entry name" value="HATPase_c"/>
    <property type="match status" value="1"/>
</dbReference>
<dbReference type="Proteomes" id="UP000702425">
    <property type="component" value="Unassembled WGS sequence"/>
</dbReference>
<keyword evidence="8" id="KW-0808">Transferase</keyword>
<dbReference type="SUPFAM" id="SSF56112">
    <property type="entry name" value="Protein kinase-like (PK-like)"/>
    <property type="match status" value="1"/>
</dbReference>
<gene>
    <name evidence="8" type="primary">prkC_9</name>
    <name evidence="8" type="ORF">E5S67_01803</name>
</gene>
<evidence type="ECO:0000256" key="3">
    <source>
        <dbReference type="ARBA" id="ARBA00022553"/>
    </source>
</evidence>
<sequence length="1781" mass="199582">MINLAGYEITNQIHESNNSLVYRGLRKQDNQPVILKFLKQDYPMPASLVRYKQEYEITRNLNLESVPKTYSLERYQNSLAIIFEDCGGQSLKQGLASQKLTLEEFLLTAIKITRALAQIHQHNIIHKDINPSNIIINSTTGLVQIIDFGISTVLSRENPTLKNPNVLEGTLSYISPEQTGRMNRAIDYRTDFYSLGVTFYELLTGQLPCDYSDAMELVHCHIAKQAVAPQEINPEIPKAVSDIVMKLLAKTAEARYQSAWGIIADFEECLQQLQTQGSIADFAIAQKDIADKFQIPQKLYGREREIETLLAAFGRVSNGTTEIMLVSGYSGIGKSALVQEIYKPITKASGYFIAGKFDQFQRNVPYAAVVKAFGSLVKQLLTESETQLTTWKEKLLAAFGDNGQIIIDVIPDVELIVGKQPPVQELGASEAQNRFNLIFQKFIRVFCSVEHPLVIFLDDLQWADSATLKLLEIMMADEGTKYLFLIGAYRDNEVNTNHPLIITLDLLRTKSAIINNITLTPLALEHISNLIADTLHTKAVGQLAELAIKKTSGNPFFVNQFFITLFQENLLKFIPPSQGSHAQWQWDIDQIEAIGITDNVVELMIRKLRKLSPATQKVLQLAACVGNTFNLHTLSIIQETTATVTYYDLLPAIQEGLVLPISEWETTPEEIIEARLVILSFKFLHDRVQQAAYALIPEEEKKETHLKIGQLVLKDTAEKELEEKIFDIINHLNRAAELLTSSKSIYELAKLNLIAGKKAKASAAYEPALKYLTAAIEILPENIWEQDYRLIFELYQEQAECEYLCSNFEKAEELFDLLLTKAKSNLDKAAIQNMRLVFYDNTGKYIANLKVGSEALKDLGLNWPNNNDELLAQLELELQTYRTHLQTIKIADLIDASAMQDLEIMACMQILMNMTGPAYFTDQDLLALTTLKMVNLSIQYGNSNVSPHGYAFWGVLAGSRLGDYEAGYQFGKLAIELNEKLNNFKLICKVSNLFAGLIGHWRSHLQTNVSIFRKGYQAGIETGDIYACYIAYNSILQKILMGEELTSVLEESYKYTEYLLKIKNQVFVEAQMMCQHFVFNLQGLTADKFSLSSDRFNEDGCMQMGQESQFSPGIALYRTLKAQLFFLYGNYAEGLNAAKLTEEMLPFTIGLANESEHYFYHSLILLNVILQASPIEKAEYYSKLAINQEKMKIWADNCPENYLHKYLLVEAEIARVAGKDLEAFDLYDKAIASARENDYIQNEALANELAAKFWLAKGKEDFAQLYIQKAHYGYQLWGAKRKVEDLEEKYPQLLARTSAKTITKTTVTQTTQPTTTSTNLGDTLDLATVMKASQAISGEIVLSKLLERLMKIAIENAGAQKGFLILEKAGNWAIEAEGSVKEDEVSVLRSLPLNVEAASEETPKLASAIAHYVIRTQENVVLNNATQEGQFTRDPYIAATQPKSILCTPLLHQGKLTGILYLENNLTEGAFTTDRLELLKLLSAQIAISIENAQLYNNLQEFNQNLEQLVSDRTHELSNTLDALKATQSKLVESEKMASLGGLVAGVAHEINTPIGVGVTVASALAEHTTEFASTYNSGKMKRSELEEFLDIATQSSNALLTNLNQAAALIQSFKEVAVDRSSEERRTFLVRDYLDEILIQLKPKLRNSKHSIEIKGDTKIALDSYPGALSQVVTNLLMNSLIHAYEPGVTGKLAFDWQQEGDRLRFEYSDDGQGIPPENLSKIFEPFFTTKRGQGGSGLGLHIVYNLVTQKLLGEIECKSEVGVGTKFIIKLPVQIDSKP</sequence>
<dbReference type="InterPro" id="IPR004358">
    <property type="entry name" value="Sig_transdc_His_kin-like_C"/>
</dbReference>
<accession>A0ABX2CWY4</accession>
<dbReference type="Gene3D" id="3.40.50.300">
    <property type="entry name" value="P-loop containing nucleotide triphosphate hydrolases"/>
    <property type="match status" value="1"/>
</dbReference>
<comment type="caution">
    <text evidence="8">The sequence shown here is derived from an EMBL/GenBank/DDBJ whole genome shotgun (WGS) entry which is preliminary data.</text>
</comment>
<dbReference type="InterPro" id="IPR036890">
    <property type="entry name" value="HATPase_C_sf"/>
</dbReference>